<protein>
    <submittedName>
        <fullName evidence="4">SPOC domain-containing protein 1</fullName>
    </submittedName>
</protein>
<evidence type="ECO:0000313" key="4">
    <source>
        <dbReference type="RefSeq" id="XP_030075874.1"/>
    </source>
</evidence>
<dbReference type="PANTHER" id="PTHR11477">
    <property type="entry name" value="TRANSCRIPTION FACTOR S-II ZINC FINGER DOMAIN-CONTAINING PROTEIN"/>
    <property type="match status" value="1"/>
</dbReference>
<dbReference type="PANTHER" id="PTHR11477:SF52">
    <property type="entry name" value="SPOC DOMAIN-CONTAINING PROTEIN 1 ISOFORM X1"/>
    <property type="match status" value="1"/>
</dbReference>
<dbReference type="GeneID" id="115481029"/>
<dbReference type="Proteomes" id="UP000515156">
    <property type="component" value="Chromosome 11"/>
</dbReference>
<keyword evidence="3" id="KW-1185">Reference proteome</keyword>
<dbReference type="InterPro" id="IPR003618">
    <property type="entry name" value="TFIIS_cen_dom"/>
</dbReference>
<proteinExistence type="predicted"/>
<evidence type="ECO:0000256" key="1">
    <source>
        <dbReference type="SAM" id="MobiDB-lite"/>
    </source>
</evidence>
<dbReference type="KEGG" id="muo:115481029"/>
<dbReference type="SUPFAM" id="SSF46942">
    <property type="entry name" value="Elongation factor TFIIS domain 2"/>
    <property type="match status" value="1"/>
</dbReference>
<dbReference type="InterPro" id="IPR036575">
    <property type="entry name" value="TFIIS_cen_dom_sf"/>
</dbReference>
<evidence type="ECO:0000259" key="2">
    <source>
        <dbReference type="PROSITE" id="PS51321"/>
    </source>
</evidence>
<organism evidence="3 4">
    <name type="scientific">Microcaecilia unicolor</name>
    <dbReference type="NCBI Taxonomy" id="1415580"/>
    <lineage>
        <taxon>Eukaryota</taxon>
        <taxon>Metazoa</taxon>
        <taxon>Chordata</taxon>
        <taxon>Craniata</taxon>
        <taxon>Vertebrata</taxon>
        <taxon>Euteleostomi</taxon>
        <taxon>Amphibia</taxon>
        <taxon>Gymnophiona</taxon>
        <taxon>Siphonopidae</taxon>
        <taxon>Microcaecilia</taxon>
    </lineage>
</organism>
<reference evidence="3" key="1">
    <citation type="submission" date="2024-06" db="UniProtKB">
        <authorList>
            <consortium name="RefSeq"/>
        </authorList>
    </citation>
    <scope>NUCLEOTIDE SEQUENCE [LARGE SCALE GENOMIC DNA]</scope>
</reference>
<dbReference type="CTD" id="90853"/>
<dbReference type="GO" id="GO:0005634">
    <property type="term" value="C:nucleus"/>
    <property type="evidence" value="ECO:0007669"/>
    <property type="project" value="TreeGrafter"/>
</dbReference>
<dbReference type="PROSITE" id="PS51321">
    <property type="entry name" value="TFIIS_CENTRAL"/>
    <property type="match status" value="1"/>
</dbReference>
<dbReference type="CDD" id="cd21540">
    <property type="entry name" value="SPOC_SPOCD1"/>
    <property type="match status" value="1"/>
</dbReference>
<dbReference type="Pfam" id="PF07500">
    <property type="entry name" value="TFIIS_M"/>
    <property type="match status" value="1"/>
</dbReference>
<feature type="domain" description="TFIIS central" evidence="2">
    <location>
        <begin position="558"/>
        <end position="678"/>
    </location>
</feature>
<dbReference type="InterPro" id="IPR012921">
    <property type="entry name" value="SPOC_C"/>
</dbReference>
<dbReference type="AlphaFoldDB" id="A0A6P7ZN75"/>
<dbReference type="Gene3D" id="1.10.472.30">
    <property type="entry name" value="Transcription elongation factor S-II, central domain"/>
    <property type="match status" value="1"/>
</dbReference>
<dbReference type="RefSeq" id="XP_030075874.1">
    <property type="nucleotide sequence ID" value="XM_030220014.1"/>
</dbReference>
<reference evidence="4" key="2">
    <citation type="submission" date="2025-08" db="UniProtKB">
        <authorList>
            <consortium name="RefSeq"/>
        </authorList>
    </citation>
    <scope>IDENTIFICATION</scope>
</reference>
<accession>A0A6P7ZN75</accession>
<evidence type="ECO:0000313" key="3">
    <source>
        <dbReference type="Proteomes" id="UP000515156"/>
    </source>
</evidence>
<feature type="region of interest" description="Disordered" evidence="1">
    <location>
        <begin position="1121"/>
        <end position="1142"/>
    </location>
</feature>
<feature type="compositionally biased region" description="Polar residues" evidence="1">
    <location>
        <begin position="287"/>
        <end position="299"/>
    </location>
</feature>
<dbReference type="Pfam" id="PF07744">
    <property type="entry name" value="SPOC"/>
    <property type="match status" value="1"/>
</dbReference>
<gene>
    <name evidence="4" type="primary">SPOCD1</name>
</gene>
<dbReference type="InParanoid" id="A0A6P7ZN75"/>
<dbReference type="SMART" id="SM00510">
    <property type="entry name" value="TFS2M"/>
    <property type="match status" value="1"/>
</dbReference>
<sequence length="1278" mass="140806">MENLELLGIEGIPANTETKNINHSKEGNTPKRVLELKPSQQTESCNQVKGLSEEFSDTAQQSVLYRFSHFLGVDPSDDACPILSKIQDDVGAQKLDLVSPIEKNEKQSLPSSNMKINKQKKQIDKGTVWSAAPEHQFPEGLESDSLGDFPSCSILLRENSQDPTLNMSSVQPVVTAADSVAESETVSNKESSARKKSVFCPPMCFDPFVCMFPLNKIESGTGKLNCNESAVERPKITEAELPKQIPNLEANHLQPSLQSLSGCRVLGSASLEEATQKQPDAKEQDASDNQADGVSGDSSDSWCLTDITQNLQVIDVGDQVSQNGDSAVHHLLSSNPELVQANESGRATSRNGLYTVPAETGNVSLEVADTEEAHADVEMFLSFMSLGSDNTTGETGDSEIQEALTLGLLKQQTRDGNVFNVGETWMTNIVKDTDGAQSLVGAVCRLHGAITLGQQKLCRLEELEAVSHENESDLDAQTPYLDEASEGCDSISCNKKAKLLLRPYGASLLFKTTVKSALDTETQRIAKKKKETGEEKRMPRRSCFSSPKVVPVLTEEQLRETAVQTLYDILLKRVQESPDLDVQEETVRMVAGNVEREMFALFPSSDLRYRNKYRSLLFNLRDPKNTHLFRQVVLGEITPQCLVLMSPIELAPQELAEWRNKENKRALEIIEKEQQQTQKSQVIKLTHKGLIEIEQAPDQTFTLEDLAGSVLHESRVLGVEAESQCASDPRSSTVQHESHLLDSDCLICPGQISPHIQQRNKGRSRRKMAATLRRISTSPDPKRREARISDRVAPRTGIQQKLQVAALWEGFIQMFSIKKFGVKAYLVSGCDSLLCQALPTVIESRGCILPETVWEYVDHIWPAESKAMGLIRFNSTSSRDSQAYTMLYSYLNSKQRYGAVNSNKMEVYIIPLPAFQPVPSKLRSLGGPGLEATHSSLLLALILPQSSPMAPAANSSVSDKLRKRKAVMFQEQMMGKHQVSFPVQGFENNRRKQMLQTQFSCAPQSHFPGSGDFCPRIGTQDEEPLQLGEQDASMDCLDEILWDLVSEQRVTGKEEEPCHTEVFSGAVSPNMETVREFSALFSNPEQQLASESVAEDTSRSSLHDVLQSLGSSLLLMGQQYGFPPEEAPEAPQSMRLEGPPPVPSSCSLPGMLPSLPVNLLDCNNYTFTDPLQLNDLLHYFSYLDTVPSHCFPETPASVYPASHQPSSTVLPLSQHHGGNEVAAVSLIQSLYSLNSQIPHHPFRFQSLHDSAAVQGIIAGPACIPGGLWPPTAPSQERP</sequence>
<name>A0A6P7ZN75_9AMPH</name>
<feature type="region of interest" description="Disordered" evidence="1">
    <location>
        <begin position="271"/>
        <end position="299"/>
    </location>
</feature>
<dbReference type="GO" id="GO:0006351">
    <property type="term" value="P:DNA-templated transcription"/>
    <property type="evidence" value="ECO:0007669"/>
    <property type="project" value="InterPro"/>
</dbReference>
<dbReference type="OrthoDB" id="9896427at2759"/>